<keyword evidence="2" id="KW-1185">Reference proteome</keyword>
<evidence type="ECO:0000313" key="1">
    <source>
        <dbReference type="EMBL" id="KIK11725.1"/>
    </source>
</evidence>
<gene>
    <name evidence="1" type="ORF">PISMIDRAFT_690131</name>
</gene>
<dbReference type="HOGENOM" id="CLU_2832155_0_0_1"/>
<reference evidence="2" key="2">
    <citation type="submission" date="2015-01" db="EMBL/GenBank/DDBJ databases">
        <title>Evolutionary Origins and Diversification of the Mycorrhizal Mutualists.</title>
        <authorList>
            <consortium name="DOE Joint Genome Institute"/>
            <consortium name="Mycorrhizal Genomics Consortium"/>
            <person name="Kohler A."/>
            <person name="Kuo A."/>
            <person name="Nagy L.G."/>
            <person name="Floudas D."/>
            <person name="Copeland A."/>
            <person name="Barry K.W."/>
            <person name="Cichocki N."/>
            <person name="Veneault-Fourrey C."/>
            <person name="LaButti K."/>
            <person name="Lindquist E.A."/>
            <person name="Lipzen A."/>
            <person name="Lundell T."/>
            <person name="Morin E."/>
            <person name="Murat C."/>
            <person name="Riley R."/>
            <person name="Ohm R."/>
            <person name="Sun H."/>
            <person name="Tunlid A."/>
            <person name="Henrissat B."/>
            <person name="Grigoriev I.V."/>
            <person name="Hibbett D.S."/>
            <person name="Martin F."/>
        </authorList>
    </citation>
    <scope>NUCLEOTIDE SEQUENCE [LARGE SCALE GENOMIC DNA]</scope>
    <source>
        <strain evidence="2">441</strain>
    </source>
</reference>
<protein>
    <submittedName>
        <fullName evidence="1">Uncharacterized protein</fullName>
    </submittedName>
</protein>
<accession>A0A0C9XHB8</accession>
<proteinExistence type="predicted"/>
<dbReference type="AlphaFoldDB" id="A0A0C9XHB8"/>
<organism evidence="1 2">
    <name type="scientific">Pisolithus microcarpus 441</name>
    <dbReference type="NCBI Taxonomy" id="765257"/>
    <lineage>
        <taxon>Eukaryota</taxon>
        <taxon>Fungi</taxon>
        <taxon>Dikarya</taxon>
        <taxon>Basidiomycota</taxon>
        <taxon>Agaricomycotina</taxon>
        <taxon>Agaricomycetes</taxon>
        <taxon>Agaricomycetidae</taxon>
        <taxon>Boletales</taxon>
        <taxon>Sclerodermatineae</taxon>
        <taxon>Pisolithaceae</taxon>
        <taxon>Pisolithus</taxon>
    </lineage>
</organism>
<dbReference type="Proteomes" id="UP000054018">
    <property type="component" value="Unassembled WGS sequence"/>
</dbReference>
<dbReference type="EMBL" id="KN834167">
    <property type="protein sequence ID" value="KIK11725.1"/>
    <property type="molecule type" value="Genomic_DNA"/>
</dbReference>
<evidence type="ECO:0000313" key="2">
    <source>
        <dbReference type="Proteomes" id="UP000054018"/>
    </source>
</evidence>
<sequence length="66" mass="7416">MTSSVAPNCISHCTPCSLISAKLKYDTDYTSIHTLFESVRMKFLRRSVDSSCGLCQRNPIDMVERA</sequence>
<name>A0A0C9XHB8_9AGAM</name>
<reference evidence="1 2" key="1">
    <citation type="submission" date="2014-04" db="EMBL/GenBank/DDBJ databases">
        <authorList>
            <consortium name="DOE Joint Genome Institute"/>
            <person name="Kuo A."/>
            <person name="Kohler A."/>
            <person name="Costa M.D."/>
            <person name="Nagy L.G."/>
            <person name="Floudas D."/>
            <person name="Copeland A."/>
            <person name="Barry K.W."/>
            <person name="Cichocki N."/>
            <person name="Veneault-Fourrey C."/>
            <person name="LaButti K."/>
            <person name="Lindquist E.A."/>
            <person name="Lipzen A."/>
            <person name="Lundell T."/>
            <person name="Morin E."/>
            <person name="Murat C."/>
            <person name="Sun H."/>
            <person name="Tunlid A."/>
            <person name="Henrissat B."/>
            <person name="Grigoriev I.V."/>
            <person name="Hibbett D.S."/>
            <person name="Martin F."/>
            <person name="Nordberg H.P."/>
            <person name="Cantor M.N."/>
            <person name="Hua S.X."/>
        </authorList>
    </citation>
    <scope>NUCLEOTIDE SEQUENCE [LARGE SCALE GENOMIC DNA]</scope>
    <source>
        <strain evidence="1 2">441</strain>
    </source>
</reference>